<gene>
    <name evidence="1" type="ORF">E2C01_083703</name>
</gene>
<evidence type="ECO:0000313" key="1">
    <source>
        <dbReference type="EMBL" id="MPC88782.1"/>
    </source>
</evidence>
<keyword evidence="2" id="KW-1185">Reference proteome</keyword>
<sequence>MCLKEAAVPPCSGTYI</sequence>
<comment type="caution">
    <text evidence="1">The sequence shown here is derived from an EMBL/GenBank/DDBJ whole genome shotgun (WGS) entry which is preliminary data.</text>
</comment>
<dbReference type="AlphaFoldDB" id="A0A5B7IXV6"/>
<dbReference type="EMBL" id="VSRR010078941">
    <property type="protein sequence ID" value="MPC88782.1"/>
    <property type="molecule type" value="Genomic_DNA"/>
</dbReference>
<evidence type="ECO:0000313" key="2">
    <source>
        <dbReference type="Proteomes" id="UP000324222"/>
    </source>
</evidence>
<dbReference type="Proteomes" id="UP000324222">
    <property type="component" value="Unassembled WGS sequence"/>
</dbReference>
<proteinExistence type="predicted"/>
<organism evidence="1 2">
    <name type="scientific">Portunus trituberculatus</name>
    <name type="common">Swimming crab</name>
    <name type="synonym">Neptunus trituberculatus</name>
    <dbReference type="NCBI Taxonomy" id="210409"/>
    <lineage>
        <taxon>Eukaryota</taxon>
        <taxon>Metazoa</taxon>
        <taxon>Ecdysozoa</taxon>
        <taxon>Arthropoda</taxon>
        <taxon>Crustacea</taxon>
        <taxon>Multicrustacea</taxon>
        <taxon>Malacostraca</taxon>
        <taxon>Eumalacostraca</taxon>
        <taxon>Eucarida</taxon>
        <taxon>Decapoda</taxon>
        <taxon>Pleocyemata</taxon>
        <taxon>Brachyura</taxon>
        <taxon>Eubrachyura</taxon>
        <taxon>Portunoidea</taxon>
        <taxon>Portunidae</taxon>
        <taxon>Portuninae</taxon>
        <taxon>Portunus</taxon>
    </lineage>
</organism>
<name>A0A5B7IXV6_PORTR</name>
<accession>A0A5B7IXV6</accession>
<reference evidence="1 2" key="1">
    <citation type="submission" date="2019-05" db="EMBL/GenBank/DDBJ databases">
        <title>Another draft genome of Portunus trituberculatus and its Hox gene families provides insights of decapod evolution.</title>
        <authorList>
            <person name="Jeong J.-H."/>
            <person name="Song I."/>
            <person name="Kim S."/>
            <person name="Choi T."/>
            <person name="Kim D."/>
            <person name="Ryu S."/>
            <person name="Kim W."/>
        </authorList>
    </citation>
    <scope>NUCLEOTIDE SEQUENCE [LARGE SCALE GENOMIC DNA]</scope>
    <source>
        <tissue evidence="1">Muscle</tissue>
    </source>
</reference>
<protein>
    <submittedName>
        <fullName evidence="1">Uncharacterized protein</fullName>
    </submittedName>
</protein>